<evidence type="ECO:0000313" key="1">
    <source>
        <dbReference type="EMBL" id="MCL2913663.1"/>
    </source>
</evidence>
<dbReference type="Pfam" id="PF05960">
    <property type="entry name" value="DUF885"/>
    <property type="match status" value="1"/>
</dbReference>
<accession>A0ABT0N5C7</accession>
<name>A0ABT0N5C7_9GAMM</name>
<proteinExistence type="predicted"/>
<dbReference type="InterPro" id="IPR010281">
    <property type="entry name" value="DUF885"/>
</dbReference>
<dbReference type="PANTHER" id="PTHR33361">
    <property type="entry name" value="GLR0591 PROTEIN"/>
    <property type="match status" value="1"/>
</dbReference>
<sequence length="602" mass="68471">MILKTLKWSLLVVLTVITLFVVNLIWFKPFSINHYFERVFLEFALDSPEMLSQIRMLEPMGIKYHQDDLDDASMASQQQGFEDLKQEIITLESYDDADLTESQQLSKAILLFFLNDMAEGERWQFHNYPLNQLFGVQSGFPSFMESAHQITELRDAEDYVARLSKVDEKFAQIGEGLKHRESLGIIPPTFVIDKVLAEMQGFIDTPVEENILYSSLQEKMAEVDEITPEQRDEILAQAKAVFESDVRPAYQGFIDYYTALRPKSTTDDGVWKLPDGDEFYAYMLRHHTTTDMDAATIHDIGVAEVARIQTQMLGILKAEGYDVSEGFTVAMAELAEDDRFYYEDSDAGRQQILDDYTAMIAEIDAGLGDWFAVKPKAPVEVKRIPLFKEKTSPGAYYNGPSMDGSKPGIFYANLYDIKATPKYGMRTLAYHEAVPGHHFQIGIQRELEGLPTFRTMLPFTVYSEGWALYSEQLAWEAGFQQNPLDNLGRLQAELFRAVRLVVDTGLHYKRWTREEAIDYMAANTGMAMSDVVVEVERYIVMPGQATAYKTGMLKLIELRQKAQEQLADKFDIKAFHDVVLKNGAMPLAILEQQVDAYIAGAQ</sequence>
<gene>
    <name evidence="1" type="ORF">L2725_07645</name>
</gene>
<protein>
    <submittedName>
        <fullName evidence="1">DUF885 domain-containing protein</fullName>
    </submittedName>
</protein>
<organism evidence="1 2">
    <name type="scientific">Shewanella corallii</name>
    <dbReference type="NCBI Taxonomy" id="560080"/>
    <lineage>
        <taxon>Bacteria</taxon>
        <taxon>Pseudomonadati</taxon>
        <taxon>Pseudomonadota</taxon>
        <taxon>Gammaproteobacteria</taxon>
        <taxon>Alteromonadales</taxon>
        <taxon>Shewanellaceae</taxon>
        <taxon>Shewanella</taxon>
    </lineage>
</organism>
<dbReference type="PANTHER" id="PTHR33361:SF2">
    <property type="entry name" value="DUF885 DOMAIN-CONTAINING PROTEIN"/>
    <property type="match status" value="1"/>
</dbReference>
<comment type="caution">
    <text evidence="1">The sequence shown here is derived from an EMBL/GenBank/DDBJ whole genome shotgun (WGS) entry which is preliminary data.</text>
</comment>
<dbReference type="Proteomes" id="UP001202831">
    <property type="component" value="Unassembled WGS sequence"/>
</dbReference>
<dbReference type="RefSeq" id="WP_249248391.1">
    <property type="nucleotide sequence ID" value="NZ_JAKIKT010000002.1"/>
</dbReference>
<keyword evidence="2" id="KW-1185">Reference proteome</keyword>
<evidence type="ECO:0000313" key="2">
    <source>
        <dbReference type="Proteomes" id="UP001202831"/>
    </source>
</evidence>
<dbReference type="EMBL" id="JAKIKT010000002">
    <property type="protein sequence ID" value="MCL2913663.1"/>
    <property type="molecule type" value="Genomic_DNA"/>
</dbReference>
<reference evidence="1 2" key="1">
    <citation type="submission" date="2022-01" db="EMBL/GenBank/DDBJ databases">
        <title>Whole genome-based taxonomy of the Shewanellaceae.</title>
        <authorList>
            <person name="Martin-Rodriguez A.J."/>
        </authorList>
    </citation>
    <scope>NUCLEOTIDE SEQUENCE [LARGE SCALE GENOMIC DNA]</scope>
    <source>
        <strain evidence="1 2">DSM 21332</strain>
    </source>
</reference>